<dbReference type="EMBL" id="NFDN01000047">
    <property type="protein sequence ID" value="OTY59980.1"/>
    <property type="molecule type" value="Genomic_DNA"/>
</dbReference>
<gene>
    <name evidence="1" type="ORF">BK746_08635</name>
</gene>
<name>A0A9X6FAL9_BACTU</name>
<sequence>MSDTSTCKLSEIVRVFVRIIRCLTKETEKYRGINDKTYVISGNKQTSYGIATAQFKKYGFIVISEEDFENRKGFDL</sequence>
<reference evidence="1 2" key="1">
    <citation type="submission" date="2016-10" db="EMBL/GenBank/DDBJ databases">
        <title>Comparative genomics of Bacillus thuringiensis reveals a path to pathogens against multiple invertebrate hosts.</title>
        <authorList>
            <person name="Zheng J."/>
            <person name="Gao Q."/>
            <person name="Liu H."/>
            <person name="Peng D."/>
            <person name="Ruan L."/>
            <person name="Sun M."/>
        </authorList>
    </citation>
    <scope>NUCLEOTIDE SEQUENCE [LARGE SCALE GENOMIC DNA]</scope>
    <source>
        <strain evidence="1">BGSC 4CA1</strain>
    </source>
</reference>
<accession>A0A9X6FAL9</accession>
<evidence type="ECO:0000313" key="1">
    <source>
        <dbReference type="EMBL" id="OTY59980.1"/>
    </source>
</evidence>
<protein>
    <submittedName>
        <fullName evidence="1">Uncharacterized protein</fullName>
    </submittedName>
</protein>
<organism evidence="1 2">
    <name type="scientific">Bacillus thuringiensis serovar yosoo</name>
    <dbReference type="NCBI Taxonomy" id="180848"/>
    <lineage>
        <taxon>Bacteria</taxon>
        <taxon>Bacillati</taxon>
        <taxon>Bacillota</taxon>
        <taxon>Bacilli</taxon>
        <taxon>Bacillales</taxon>
        <taxon>Bacillaceae</taxon>
        <taxon>Bacillus</taxon>
        <taxon>Bacillus cereus group</taxon>
    </lineage>
</organism>
<dbReference type="AlphaFoldDB" id="A0A9X6FAL9"/>
<comment type="caution">
    <text evidence="1">The sequence shown here is derived from an EMBL/GenBank/DDBJ whole genome shotgun (WGS) entry which is preliminary data.</text>
</comment>
<proteinExistence type="predicted"/>
<dbReference type="Proteomes" id="UP000195129">
    <property type="component" value="Unassembled WGS sequence"/>
</dbReference>
<evidence type="ECO:0000313" key="2">
    <source>
        <dbReference type="Proteomes" id="UP000195129"/>
    </source>
</evidence>